<dbReference type="PANTHER" id="PTHR43673">
    <property type="entry name" value="NAD(P)H NITROREDUCTASE YDGI-RELATED"/>
    <property type="match status" value="1"/>
</dbReference>
<comment type="similarity">
    <text evidence="2">Belongs to the nitroreductase family.</text>
</comment>
<reference evidence="7 8" key="1">
    <citation type="submission" date="2016-11" db="EMBL/GenBank/DDBJ databases">
        <title>Whole genomes of Flavobacteriaceae.</title>
        <authorList>
            <person name="Stine C."/>
            <person name="Li C."/>
            <person name="Tadesse D."/>
        </authorList>
    </citation>
    <scope>NUCLEOTIDE SEQUENCE [LARGE SCALE GENOMIC DNA]</scope>
    <source>
        <strain evidence="7 8">ATCC 29551</strain>
    </source>
</reference>
<keyword evidence="8" id="KW-1185">Reference proteome</keyword>
<comment type="caution">
    <text evidence="7">The sequence shown here is derived from an EMBL/GenBank/DDBJ whole genome shotgun (WGS) entry which is preliminary data.</text>
</comment>
<evidence type="ECO:0000256" key="2">
    <source>
        <dbReference type="ARBA" id="ARBA00007118"/>
    </source>
</evidence>
<dbReference type="Proteomes" id="UP000198424">
    <property type="component" value="Unassembled WGS sequence"/>
</dbReference>
<name>A0ABX4C2T3_FLAHY</name>
<protein>
    <submittedName>
        <fullName evidence="7">Nitroreductase</fullName>
    </submittedName>
</protein>
<dbReference type="PANTHER" id="PTHR43673:SF2">
    <property type="entry name" value="NITROREDUCTASE"/>
    <property type="match status" value="1"/>
</dbReference>
<evidence type="ECO:0000256" key="4">
    <source>
        <dbReference type="ARBA" id="ARBA00022643"/>
    </source>
</evidence>
<dbReference type="SUPFAM" id="SSF55469">
    <property type="entry name" value="FMN-dependent nitroreductase-like"/>
    <property type="match status" value="1"/>
</dbReference>
<evidence type="ECO:0000313" key="8">
    <source>
        <dbReference type="Proteomes" id="UP000198424"/>
    </source>
</evidence>
<evidence type="ECO:0000313" key="7">
    <source>
        <dbReference type="EMBL" id="OXA86338.1"/>
    </source>
</evidence>
<accession>A0ABX4C2T3</accession>
<evidence type="ECO:0000256" key="5">
    <source>
        <dbReference type="ARBA" id="ARBA00023002"/>
    </source>
</evidence>
<evidence type="ECO:0000256" key="3">
    <source>
        <dbReference type="ARBA" id="ARBA00022630"/>
    </source>
</evidence>
<dbReference type="Gene3D" id="3.40.109.10">
    <property type="entry name" value="NADH Oxidase"/>
    <property type="match status" value="1"/>
</dbReference>
<sequence length="338" mass="39467">MALKKIIKQIFGANNISFVINFKDLLLNYIVDFQLYYKYSNVFKVDNFNKKEAKIILYYHSVEKGLLYKKIRPRFAQERIKNLHIFLNEGTVIKKSNLSQIRVAYQVMCEYYEFHLKIDVKIDDYFSLEQYNSYKNILSDAYDKSFSGAIAYKKDDFYMHNQSNFYDFSSSRKSIRDFTGEIIDTAIIEKAISLALNSPSVCNRQSSKVYLLQDKAKIDKVLSIQNGFTGHTENVKQLLIVSSDRNYFFSVGERNQLYIDGGIFLMNLLYCLHFYKIANCPANWGKTYKDETKLASVINIPASEKIICMIPIGIAKEDFKITLSQRRDLSEIYKHKNI</sequence>
<proteinExistence type="inferred from homology"/>
<keyword evidence="4" id="KW-0288">FMN</keyword>
<feature type="domain" description="Nitroreductase" evidence="6">
    <location>
        <begin position="171"/>
        <end position="223"/>
    </location>
</feature>
<evidence type="ECO:0000259" key="6">
    <source>
        <dbReference type="Pfam" id="PF00881"/>
    </source>
</evidence>
<organism evidence="7 8">
    <name type="scientific">Flavobacterium hydatis</name>
    <name type="common">Cytophaga aquatilis</name>
    <dbReference type="NCBI Taxonomy" id="991"/>
    <lineage>
        <taxon>Bacteria</taxon>
        <taxon>Pseudomonadati</taxon>
        <taxon>Bacteroidota</taxon>
        <taxon>Flavobacteriia</taxon>
        <taxon>Flavobacteriales</taxon>
        <taxon>Flavobacteriaceae</taxon>
        <taxon>Flavobacterium</taxon>
    </lineage>
</organism>
<keyword evidence="5" id="KW-0560">Oxidoreductase</keyword>
<comment type="cofactor">
    <cofactor evidence="1">
        <name>FMN</name>
        <dbReference type="ChEBI" id="CHEBI:58210"/>
    </cofactor>
</comment>
<keyword evidence="3" id="KW-0285">Flavoprotein</keyword>
<dbReference type="InterPro" id="IPR000415">
    <property type="entry name" value="Nitroreductase-like"/>
</dbReference>
<dbReference type="RefSeq" id="WP_089052230.1">
    <property type="nucleotide sequence ID" value="NZ_JBEWQG010000028.1"/>
</dbReference>
<dbReference type="EMBL" id="MUGY01000047">
    <property type="protein sequence ID" value="OXA86338.1"/>
    <property type="molecule type" value="Genomic_DNA"/>
</dbReference>
<dbReference type="Pfam" id="PF00881">
    <property type="entry name" value="Nitroreductase"/>
    <property type="match status" value="1"/>
</dbReference>
<dbReference type="InterPro" id="IPR029479">
    <property type="entry name" value="Nitroreductase"/>
</dbReference>
<gene>
    <name evidence="7" type="ORF">B0A62_23690</name>
</gene>
<evidence type="ECO:0000256" key="1">
    <source>
        <dbReference type="ARBA" id="ARBA00001917"/>
    </source>
</evidence>